<dbReference type="PANTHER" id="PTHR46146:SF3">
    <property type="entry name" value="SERINE_THREONINE-PROTEIN KINASE-LIKE PROTEIN CCR3-RELATED"/>
    <property type="match status" value="1"/>
</dbReference>
<dbReference type="InterPro" id="IPR011009">
    <property type="entry name" value="Kinase-like_dom_sf"/>
</dbReference>
<sequence length="227" mass="25116">MEENTGAQGLQVDACVVLALRCCAESNEDRPKMIQREIPEGDSGVQDICGTTGFVETQYSGTGFVNENVDIYNLSADDDIPDHSKLQMEAFVDLALRCVRFRPGETKLHMIDVAKYFANIVLDENWSVKLSSFSLSILNPEGETGVNDMVCRTSRYIEPDYFNTGLVTENVDIYSLGIIMLVLLTGKSEYNSEVAVYLPVLPVYVGKFTERGLSTATDRPVDVGQCE</sequence>
<accession>A0A8S2AK11</accession>
<proteinExistence type="predicted"/>
<name>A0A8S2AK11_ARAAE</name>
<dbReference type="PROSITE" id="PS50011">
    <property type="entry name" value="PROTEIN_KINASE_DOM"/>
    <property type="match status" value="1"/>
</dbReference>
<dbReference type="PANTHER" id="PTHR46146">
    <property type="entry name" value="SERINE/THREONINE-PROTEIN KINASE-LIKE PROTEIN CCR4"/>
    <property type="match status" value="1"/>
</dbReference>
<evidence type="ECO:0000313" key="2">
    <source>
        <dbReference type="EMBL" id="CAE6076582.1"/>
    </source>
</evidence>
<evidence type="ECO:0000259" key="1">
    <source>
        <dbReference type="PROSITE" id="PS50011"/>
    </source>
</evidence>
<dbReference type="GO" id="GO:0004672">
    <property type="term" value="F:protein kinase activity"/>
    <property type="evidence" value="ECO:0007669"/>
    <property type="project" value="InterPro"/>
</dbReference>
<evidence type="ECO:0000313" key="3">
    <source>
        <dbReference type="Proteomes" id="UP000682877"/>
    </source>
</evidence>
<dbReference type="EMBL" id="LR999455">
    <property type="protein sequence ID" value="CAE6076582.1"/>
    <property type="molecule type" value="Genomic_DNA"/>
</dbReference>
<dbReference type="Pfam" id="PF00069">
    <property type="entry name" value="Pkinase"/>
    <property type="match status" value="1"/>
</dbReference>
<gene>
    <name evidence="2" type="ORF">AARE701A_LOCUS13668</name>
</gene>
<protein>
    <recommendedName>
        <fullName evidence="1">Protein kinase domain-containing protein</fullName>
    </recommendedName>
</protein>
<dbReference type="Gene3D" id="1.10.510.10">
    <property type="entry name" value="Transferase(Phosphotransferase) domain 1"/>
    <property type="match status" value="1"/>
</dbReference>
<reference evidence="2" key="1">
    <citation type="submission" date="2021-01" db="EMBL/GenBank/DDBJ databases">
        <authorList>
            <person name="Bezrukov I."/>
        </authorList>
    </citation>
    <scope>NUCLEOTIDE SEQUENCE</scope>
</reference>
<keyword evidence="3" id="KW-1185">Reference proteome</keyword>
<dbReference type="AlphaFoldDB" id="A0A8S2AK11"/>
<organism evidence="2 3">
    <name type="scientific">Arabidopsis arenosa</name>
    <name type="common">Sand rock-cress</name>
    <name type="synonym">Cardaminopsis arenosa</name>
    <dbReference type="NCBI Taxonomy" id="38785"/>
    <lineage>
        <taxon>Eukaryota</taxon>
        <taxon>Viridiplantae</taxon>
        <taxon>Streptophyta</taxon>
        <taxon>Embryophyta</taxon>
        <taxon>Tracheophyta</taxon>
        <taxon>Spermatophyta</taxon>
        <taxon>Magnoliopsida</taxon>
        <taxon>eudicotyledons</taxon>
        <taxon>Gunneridae</taxon>
        <taxon>Pentapetalae</taxon>
        <taxon>rosids</taxon>
        <taxon>malvids</taxon>
        <taxon>Brassicales</taxon>
        <taxon>Brassicaceae</taxon>
        <taxon>Camelineae</taxon>
        <taxon>Arabidopsis</taxon>
    </lineage>
</organism>
<dbReference type="Proteomes" id="UP000682877">
    <property type="component" value="Chromosome 5"/>
</dbReference>
<dbReference type="InterPro" id="IPR000719">
    <property type="entry name" value="Prot_kinase_dom"/>
</dbReference>
<dbReference type="GO" id="GO:0005524">
    <property type="term" value="F:ATP binding"/>
    <property type="evidence" value="ECO:0007669"/>
    <property type="project" value="InterPro"/>
</dbReference>
<dbReference type="SUPFAM" id="SSF56112">
    <property type="entry name" value="Protein kinase-like (PK-like)"/>
    <property type="match status" value="1"/>
</dbReference>
<feature type="domain" description="Protein kinase" evidence="1">
    <location>
        <begin position="1"/>
        <end position="227"/>
    </location>
</feature>